<sequence length="314" mass="35599">PAVIVIDITGQFGQLDKPTKYATTFDEELWKLLDMKIVNKLKVFKIIYDNGDGTHTLSLNAIDPELISLMFPELPPTSSTNFKRMVKMIFKDYPAIDYENFTNKINEIIRRESSTLNSQVAKAIQGAITNGPVDIFDQGSNVLQIKDILVPGQVSVIQIDHIVDKMPVLLYLLLMINKKKIYENDQTPVIMVLDEAHELFPKSANPGEKDYLRRVSQSLIRIARRGRKKHFGLIFASQQPHDIIPEIIGVFQTKIIMGLEATSGNWIKDTLGREYVTLIFSLGQGYARVWNAELHKGTLVPLFIPKAPNKHEED</sequence>
<dbReference type="GO" id="GO:0005524">
    <property type="term" value="F:ATP binding"/>
    <property type="evidence" value="ECO:0007669"/>
    <property type="project" value="InterPro"/>
</dbReference>
<gene>
    <name evidence="2" type="ORF">LCGC14_2333460</name>
</gene>
<dbReference type="AlphaFoldDB" id="A0A0F9ERU9"/>
<dbReference type="InterPro" id="IPR027417">
    <property type="entry name" value="P-loop_NTPase"/>
</dbReference>
<proteinExistence type="predicted"/>
<organism evidence="2">
    <name type="scientific">marine sediment metagenome</name>
    <dbReference type="NCBI Taxonomy" id="412755"/>
    <lineage>
        <taxon>unclassified sequences</taxon>
        <taxon>metagenomes</taxon>
        <taxon>ecological metagenomes</taxon>
    </lineage>
</organism>
<dbReference type="Pfam" id="PF00004">
    <property type="entry name" value="AAA"/>
    <property type="match status" value="1"/>
</dbReference>
<dbReference type="InterPro" id="IPR003959">
    <property type="entry name" value="ATPase_AAA_core"/>
</dbReference>
<accession>A0A0F9ERU9</accession>
<dbReference type="Gene3D" id="3.40.50.300">
    <property type="entry name" value="P-loop containing nucleotide triphosphate hydrolases"/>
    <property type="match status" value="1"/>
</dbReference>
<dbReference type="PANTHER" id="PTHR30121:SF6">
    <property type="entry name" value="SLR6007 PROTEIN"/>
    <property type="match status" value="1"/>
</dbReference>
<name>A0A0F9ERU9_9ZZZZ</name>
<feature type="domain" description="ATPase AAA-type core" evidence="1">
    <location>
        <begin position="185"/>
        <end position="258"/>
    </location>
</feature>
<dbReference type="SUPFAM" id="SSF52540">
    <property type="entry name" value="P-loop containing nucleoside triphosphate hydrolases"/>
    <property type="match status" value="1"/>
</dbReference>
<reference evidence="2" key="1">
    <citation type="journal article" date="2015" name="Nature">
        <title>Complex archaea that bridge the gap between prokaryotes and eukaryotes.</title>
        <authorList>
            <person name="Spang A."/>
            <person name="Saw J.H."/>
            <person name="Jorgensen S.L."/>
            <person name="Zaremba-Niedzwiedzka K."/>
            <person name="Martijn J."/>
            <person name="Lind A.E."/>
            <person name="van Eijk R."/>
            <person name="Schleper C."/>
            <person name="Guy L."/>
            <person name="Ettema T.J."/>
        </authorList>
    </citation>
    <scope>NUCLEOTIDE SEQUENCE</scope>
</reference>
<evidence type="ECO:0000313" key="2">
    <source>
        <dbReference type="EMBL" id="KKL47645.1"/>
    </source>
</evidence>
<feature type="non-terminal residue" evidence="2">
    <location>
        <position position="1"/>
    </location>
</feature>
<protein>
    <recommendedName>
        <fullName evidence="1">ATPase AAA-type core domain-containing protein</fullName>
    </recommendedName>
</protein>
<comment type="caution">
    <text evidence="2">The sequence shown here is derived from an EMBL/GenBank/DDBJ whole genome shotgun (WGS) entry which is preliminary data.</text>
</comment>
<evidence type="ECO:0000259" key="1">
    <source>
        <dbReference type="Pfam" id="PF00004"/>
    </source>
</evidence>
<dbReference type="PANTHER" id="PTHR30121">
    <property type="entry name" value="UNCHARACTERIZED PROTEIN YJGR-RELATED"/>
    <property type="match status" value="1"/>
</dbReference>
<dbReference type="EMBL" id="LAZR01033592">
    <property type="protein sequence ID" value="KKL47645.1"/>
    <property type="molecule type" value="Genomic_DNA"/>
</dbReference>
<dbReference type="GO" id="GO:0016887">
    <property type="term" value="F:ATP hydrolysis activity"/>
    <property type="evidence" value="ECO:0007669"/>
    <property type="project" value="InterPro"/>
</dbReference>
<dbReference type="InterPro" id="IPR051162">
    <property type="entry name" value="T4SS_component"/>
</dbReference>